<dbReference type="InParanoid" id="A0A6L2PD79"/>
<evidence type="ECO:0000313" key="1">
    <source>
        <dbReference type="EMBL" id="GFG30519.1"/>
    </source>
</evidence>
<feature type="non-terminal residue" evidence="1">
    <location>
        <position position="1"/>
    </location>
</feature>
<dbReference type="EMBL" id="BLKM01000228">
    <property type="protein sequence ID" value="GFG30519.1"/>
    <property type="molecule type" value="Genomic_DNA"/>
</dbReference>
<organism evidence="1 2">
    <name type="scientific">Coptotermes formosanus</name>
    <name type="common">Formosan subterranean termite</name>
    <dbReference type="NCBI Taxonomy" id="36987"/>
    <lineage>
        <taxon>Eukaryota</taxon>
        <taxon>Metazoa</taxon>
        <taxon>Ecdysozoa</taxon>
        <taxon>Arthropoda</taxon>
        <taxon>Hexapoda</taxon>
        <taxon>Insecta</taxon>
        <taxon>Pterygota</taxon>
        <taxon>Neoptera</taxon>
        <taxon>Polyneoptera</taxon>
        <taxon>Dictyoptera</taxon>
        <taxon>Blattodea</taxon>
        <taxon>Blattoidea</taxon>
        <taxon>Termitoidae</taxon>
        <taxon>Rhinotermitidae</taxon>
        <taxon>Coptotermes</taxon>
    </lineage>
</organism>
<comment type="caution">
    <text evidence="1">The sequence shown here is derived from an EMBL/GenBank/DDBJ whole genome shotgun (WGS) entry which is preliminary data.</text>
</comment>
<evidence type="ECO:0000313" key="2">
    <source>
        <dbReference type="Proteomes" id="UP000502823"/>
    </source>
</evidence>
<proteinExistence type="predicted"/>
<keyword evidence="2" id="KW-1185">Reference proteome</keyword>
<name>A0A6L2PD79_COPFO</name>
<dbReference type="AlphaFoldDB" id="A0A6L2PD79"/>
<gene>
    <name evidence="1" type="ORF">Cfor_03996</name>
</gene>
<feature type="non-terminal residue" evidence="1">
    <location>
        <position position="122"/>
    </location>
</feature>
<reference evidence="2" key="1">
    <citation type="submission" date="2020-01" db="EMBL/GenBank/DDBJ databases">
        <title>Draft genome sequence of the Termite Coptotermes fromosanus.</title>
        <authorList>
            <person name="Itakura S."/>
            <person name="Yosikawa Y."/>
            <person name="Umezawa K."/>
        </authorList>
    </citation>
    <scope>NUCLEOTIDE SEQUENCE [LARGE SCALE GENOMIC DNA]</scope>
</reference>
<accession>A0A6L2PD79</accession>
<sequence length="122" mass="14184">TCFYEVVCFSDTFCTTNISIKLREKFEHIWYYKEFGTKYTIAIMGKNKDHTRESNKEWVNFTTPDCFYFYPNDLTKCVPPKPENVSVQVKTVGLSKHNLTVSWAKPVLQPAHFGIEVFEGPS</sequence>
<protein>
    <submittedName>
        <fullName evidence="1">Uncharacterized protein</fullName>
    </submittedName>
</protein>
<dbReference type="Proteomes" id="UP000502823">
    <property type="component" value="Unassembled WGS sequence"/>
</dbReference>